<evidence type="ECO:0000313" key="3">
    <source>
        <dbReference type="Proteomes" id="UP000632454"/>
    </source>
</evidence>
<feature type="transmembrane region" description="Helical" evidence="1">
    <location>
        <begin position="136"/>
        <end position="160"/>
    </location>
</feature>
<sequence>MEINRAFRGDYGAGHLTERLVGYRYGGGVNSSVVVAVGIAATVVAIVGYIGYRRQEGARLDREAALASRLRELAGGDPVRLAAVDEFETRIYQRLFGVSTVSPRVTAAAWAFLGAVLSTVGLLATKPLEGALYDAVFYLLIAFAVIFAIAFLVLLVLAVYAATSLPRISFEDAYVDEPDATSVEPGSPGTAAAD</sequence>
<protein>
    <submittedName>
        <fullName evidence="2">Uncharacterized protein</fullName>
    </submittedName>
</protein>
<evidence type="ECO:0000313" key="2">
    <source>
        <dbReference type="EMBL" id="GGF20105.1"/>
    </source>
</evidence>
<keyword evidence="1" id="KW-0472">Membrane</keyword>
<accession>A0ABQ1UIU5</accession>
<name>A0ABQ1UIU5_9NOCA</name>
<feature type="transmembrane region" description="Helical" evidence="1">
    <location>
        <begin position="105"/>
        <end position="124"/>
    </location>
</feature>
<evidence type="ECO:0000256" key="1">
    <source>
        <dbReference type="SAM" id="Phobius"/>
    </source>
</evidence>
<dbReference type="Proteomes" id="UP000632454">
    <property type="component" value="Unassembled WGS sequence"/>
</dbReference>
<reference evidence="3" key="1">
    <citation type="journal article" date="2019" name="Int. J. Syst. Evol. Microbiol.">
        <title>The Global Catalogue of Microorganisms (GCM) 10K type strain sequencing project: providing services to taxonomists for standard genome sequencing and annotation.</title>
        <authorList>
            <consortium name="The Broad Institute Genomics Platform"/>
            <consortium name="The Broad Institute Genome Sequencing Center for Infectious Disease"/>
            <person name="Wu L."/>
            <person name="Ma J."/>
        </authorList>
    </citation>
    <scope>NUCLEOTIDE SEQUENCE [LARGE SCALE GENOMIC DNA]</scope>
    <source>
        <strain evidence="3">CCM 7855</strain>
    </source>
</reference>
<keyword evidence="1" id="KW-0812">Transmembrane</keyword>
<dbReference type="EMBL" id="BMCS01000001">
    <property type="protein sequence ID" value="GGF20105.1"/>
    <property type="molecule type" value="Genomic_DNA"/>
</dbReference>
<feature type="transmembrane region" description="Helical" evidence="1">
    <location>
        <begin position="33"/>
        <end position="52"/>
    </location>
</feature>
<organism evidence="2 3">
    <name type="scientific">Williamsia phyllosphaerae</name>
    <dbReference type="NCBI Taxonomy" id="885042"/>
    <lineage>
        <taxon>Bacteria</taxon>
        <taxon>Bacillati</taxon>
        <taxon>Actinomycetota</taxon>
        <taxon>Actinomycetes</taxon>
        <taxon>Mycobacteriales</taxon>
        <taxon>Nocardiaceae</taxon>
        <taxon>Williamsia</taxon>
    </lineage>
</organism>
<proteinExistence type="predicted"/>
<keyword evidence="3" id="KW-1185">Reference proteome</keyword>
<comment type="caution">
    <text evidence="2">The sequence shown here is derived from an EMBL/GenBank/DDBJ whole genome shotgun (WGS) entry which is preliminary data.</text>
</comment>
<keyword evidence="1" id="KW-1133">Transmembrane helix</keyword>
<gene>
    <name evidence="2" type="ORF">GCM10007298_15110</name>
</gene>